<dbReference type="AlphaFoldDB" id="A0A4Q9LK60"/>
<name>A0A4Q9LK60_9MICR</name>
<organism evidence="1 2">
    <name type="scientific">Hamiltosporidium magnivora</name>
    <dbReference type="NCBI Taxonomy" id="148818"/>
    <lineage>
        <taxon>Eukaryota</taxon>
        <taxon>Fungi</taxon>
        <taxon>Fungi incertae sedis</taxon>
        <taxon>Microsporidia</taxon>
        <taxon>Dubosqiidae</taxon>
        <taxon>Hamiltosporidium</taxon>
    </lineage>
</organism>
<dbReference type="VEuPathDB" id="MicrosporidiaDB:CWI39_0287p0030"/>
<protein>
    <recommendedName>
        <fullName evidence="3">SANT domain-containing protein</fullName>
    </recommendedName>
</protein>
<gene>
    <name evidence="1" type="ORF">CWI36_0113p0040</name>
</gene>
<evidence type="ECO:0000313" key="2">
    <source>
        <dbReference type="Proteomes" id="UP000291404"/>
    </source>
</evidence>
<evidence type="ECO:0000313" key="1">
    <source>
        <dbReference type="EMBL" id="TBU08638.1"/>
    </source>
</evidence>
<keyword evidence="2" id="KW-1185">Reference proteome</keyword>
<dbReference type="Gene3D" id="1.10.10.60">
    <property type="entry name" value="Homeodomain-like"/>
    <property type="match status" value="1"/>
</dbReference>
<dbReference type="EMBL" id="PITI01000113">
    <property type="protein sequence ID" value="TBU08638.1"/>
    <property type="molecule type" value="Genomic_DNA"/>
</dbReference>
<dbReference type="SUPFAM" id="SSF46689">
    <property type="entry name" value="Homeodomain-like"/>
    <property type="match status" value="2"/>
</dbReference>
<dbReference type="InterPro" id="IPR009057">
    <property type="entry name" value="Homeodomain-like_sf"/>
</dbReference>
<comment type="caution">
    <text evidence="1">The sequence shown here is derived from an EMBL/GenBank/DDBJ whole genome shotgun (WGS) entry which is preliminary data.</text>
</comment>
<dbReference type="Proteomes" id="UP000291404">
    <property type="component" value="Unassembled WGS sequence"/>
</dbReference>
<proteinExistence type="predicted"/>
<dbReference type="VEuPathDB" id="MicrosporidiaDB:CWI36_0113p0040"/>
<evidence type="ECO:0008006" key="3">
    <source>
        <dbReference type="Google" id="ProtNLM"/>
    </source>
</evidence>
<accession>A0A4Q9LK60</accession>
<dbReference type="STRING" id="148818.A0A4Q9LK60"/>
<reference evidence="1 2" key="1">
    <citation type="submission" date="2017-12" db="EMBL/GenBank/DDBJ databases">
        <authorList>
            <person name="Pombert J.-F."/>
            <person name="Haag K.L."/>
            <person name="Ebert D."/>
        </authorList>
    </citation>
    <scope>NUCLEOTIDE SEQUENCE [LARGE SCALE GENOMIC DNA]</scope>
    <source>
        <strain evidence="1">BE-OM-2</strain>
    </source>
</reference>
<sequence length="749" mass="87321">MFYNDLHSKIKEIITTNSTQPPNKRESEEAQAYISEKAQAYISEKAQAYISEEAQEYISEKVPDNTQCNIKPHHLFNNTYYLQYVKYTHPTLNESEILSLIKNEEILSVIRSNRNKARTEYDIGHEGCDSDCKRCDNEYNRCDNEYKRCDNEYKRRDNKYKRCDRVCNINNNSVYLVSYRKVPQIQLPSYFLTERQKELFKEAFIENGKNFDKIIRYINSNIECKESNLNKLDLPNLSNTNNSNYIGSYNTSSYNNSNININNTINSSYNTCNTINSSYNTCNTSNSTYNTNINNTINSTYNTNINNTINSTYNINNTINSTYNTNNTITSNNTYTNPHTLLITPLKIHQGVSYYYDNKKKLKYLMKKKVGRMTDIDIKHIIESTWTYKDKNLFNHFYTIYGKMWHLYGSSIPCKTEKDIKMYYRYYRKYGNVVGGESSGGGDSISVGGSVDVVGGNNHRLDNNCNNTVIEGKPFRDTMDNTFSFCSSDVLNIRMAIKRYKEGCVNNGNEREKPYDFKRIIENICKETYSSIKFNGGEGDENTVVGDIVVEDVIVEGGDKNVIEVIEEDKKDIVKNIVENKEDIVENKEDIIEVSKNEDKKDLIDDKELSNTNITKTLQHATPRRKRVKRILPVIKRGFIKKISKRDILSKWSINNRQLFAIYFPYFNKNWVMMSEYFSDKKAGDLRIYYRHYYKNLSMNEQKLELSLREVERDLDRESVSDIGVSYCRRESGVVYLDMCGIIFEGKKK</sequence>